<dbReference type="EMBL" id="KV454208">
    <property type="protein sequence ID" value="ODQ62835.1"/>
    <property type="molecule type" value="Genomic_DNA"/>
</dbReference>
<keyword evidence="3 4" id="KW-0342">GTP-binding</keyword>
<dbReference type="GO" id="GO:0003924">
    <property type="term" value="F:GTPase activity"/>
    <property type="evidence" value="ECO:0007669"/>
    <property type="project" value="EnsemblFungi"/>
</dbReference>
<evidence type="ECO:0008006" key="9">
    <source>
        <dbReference type="Google" id="ProtNLM"/>
    </source>
</evidence>
<keyword evidence="5" id="KW-0460">Magnesium</keyword>
<dbReference type="GO" id="GO:0010513">
    <property type="term" value="P:positive regulation of phosphatidylinositol biosynthetic process"/>
    <property type="evidence" value="ECO:0007669"/>
    <property type="project" value="EnsemblFungi"/>
</dbReference>
<dbReference type="Proteomes" id="UP000094112">
    <property type="component" value="Unassembled WGS sequence"/>
</dbReference>
<dbReference type="STRING" id="683960.A0A1E3PBQ9"/>
<accession>A0A1E3PBQ9</accession>
<dbReference type="GO" id="GO:0001403">
    <property type="term" value="P:invasive growth in response to glucose limitation"/>
    <property type="evidence" value="ECO:0007669"/>
    <property type="project" value="EnsemblFungi"/>
</dbReference>
<name>A0A1E3PBQ9_WICAA</name>
<protein>
    <recommendedName>
        <fullName evidence="9">ADP-ribosylation factor</fullName>
    </recommendedName>
</protein>
<dbReference type="PRINTS" id="PR00328">
    <property type="entry name" value="SAR1GTPBP"/>
</dbReference>
<dbReference type="GeneID" id="30201730"/>
<evidence type="ECO:0000256" key="1">
    <source>
        <dbReference type="ARBA" id="ARBA00010290"/>
    </source>
</evidence>
<feature type="binding site" evidence="5">
    <location>
        <position position="31"/>
    </location>
    <ligand>
        <name>Mg(2+)</name>
        <dbReference type="ChEBI" id="CHEBI:18420"/>
    </ligand>
</feature>
<comment type="similarity">
    <text evidence="1 6">Belongs to the small GTPase superfamily. Arf family.</text>
</comment>
<gene>
    <name evidence="7" type="ORF">WICANDRAFT_76997</name>
</gene>
<sequence length="190" mass="21436">MGGSVSKIMGKLFGTKEMKILMLGLDSAGKTTILYKLKLNKIKTTAPTVGFNVETFQYKNVKFNMWDVGGQDRLRPLWRHYYPKTNALIYVIDSSDKTRLEESKRQLYKVLSELSGNATTKGFLLLVFANKQDLKNSMSPKEISEFLELKQNITKDQLYAVIGTNALTGQGLIEGLSWISNNFKPKTTPN</sequence>
<dbReference type="GO" id="GO:0046872">
    <property type="term" value="F:metal ion binding"/>
    <property type="evidence" value="ECO:0007669"/>
    <property type="project" value="UniProtKB-KW"/>
</dbReference>
<keyword evidence="8" id="KW-1185">Reference proteome</keyword>
<evidence type="ECO:0000313" key="7">
    <source>
        <dbReference type="EMBL" id="ODQ62835.1"/>
    </source>
</evidence>
<proteinExistence type="inferred from homology"/>
<feature type="binding site" evidence="4">
    <location>
        <begin position="24"/>
        <end position="31"/>
    </location>
    <ligand>
        <name>GTP</name>
        <dbReference type="ChEBI" id="CHEBI:37565"/>
    </ligand>
</feature>
<evidence type="ECO:0000256" key="6">
    <source>
        <dbReference type="RuleBase" id="RU003925"/>
    </source>
</evidence>
<evidence type="ECO:0000256" key="2">
    <source>
        <dbReference type="ARBA" id="ARBA00022741"/>
    </source>
</evidence>
<dbReference type="GO" id="GO:0000282">
    <property type="term" value="P:cellular bud site selection"/>
    <property type="evidence" value="ECO:0007669"/>
    <property type="project" value="EnsemblFungi"/>
</dbReference>
<organism evidence="7 8">
    <name type="scientific">Wickerhamomyces anomalus (strain ATCC 58044 / CBS 1984 / NCYC 433 / NRRL Y-366-8)</name>
    <name type="common">Yeast</name>
    <name type="synonym">Hansenula anomala</name>
    <dbReference type="NCBI Taxonomy" id="683960"/>
    <lineage>
        <taxon>Eukaryota</taxon>
        <taxon>Fungi</taxon>
        <taxon>Dikarya</taxon>
        <taxon>Ascomycota</taxon>
        <taxon>Saccharomycotina</taxon>
        <taxon>Saccharomycetes</taxon>
        <taxon>Phaffomycetales</taxon>
        <taxon>Wickerhamomycetaceae</taxon>
        <taxon>Wickerhamomyces</taxon>
    </lineage>
</organism>
<feature type="binding site" evidence="4">
    <location>
        <begin position="130"/>
        <end position="133"/>
    </location>
    <ligand>
        <name>GTP</name>
        <dbReference type="ChEBI" id="CHEBI:37565"/>
    </ligand>
</feature>
<reference evidence="7 8" key="1">
    <citation type="journal article" date="2016" name="Proc. Natl. Acad. Sci. U.S.A.">
        <title>Comparative genomics of biotechnologically important yeasts.</title>
        <authorList>
            <person name="Riley R."/>
            <person name="Haridas S."/>
            <person name="Wolfe K.H."/>
            <person name="Lopes M.R."/>
            <person name="Hittinger C.T."/>
            <person name="Goeker M."/>
            <person name="Salamov A.A."/>
            <person name="Wisecaver J.H."/>
            <person name="Long T.M."/>
            <person name="Calvey C.H."/>
            <person name="Aerts A.L."/>
            <person name="Barry K.W."/>
            <person name="Choi C."/>
            <person name="Clum A."/>
            <person name="Coughlan A.Y."/>
            <person name="Deshpande S."/>
            <person name="Douglass A.P."/>
            <person name="Hanson S.J."/>
            <person name="Klenk H.-P."/>
            <person name="LaButti K.M."/>
            <person name="Lapidus A."/>
            <person name="Lindquist E.A."/>
            <person name="Lipzen A.M."/>
            <person name="Meier-Kolthoff J.P."/>
            <person name="Ohm R.A."/>
            <person name="Otillar R.P."/>
            <person name="Pangilinan J.L."/>
            <person name="Peng Y."/>
            <person name="Rokas A."/>
            <person name="Rosa C.A."/>
            <person name="Scheuner C."/>
            <person name="Sibirny A.A."/>
            <person name="Slot J.C."/>
            <person name="Stielow J.B."/>
            <person name="Sun H."/>
            <person name="Kurtzman C.P."/>
            <person name="Blackwell M."/>
            <person name="Grigoriev I.V."/>
            <person name="Jeffries T.W."/>
        </authorList>
    </citation>
    <scope>NUCLEOTIDE SEQUENCE [LARGE SCALE GENOMIC DNA]</scope>
    <source>
        <strain evidence="8">ATCC 58044 / CBS 1984 / NCYC 433 / NRRL Y-366-8</strain>
    </source>
</reference>
<dbReference type="PROSITE" id="PS51417">
    <property type="entry name" value="ARF"/>
    <property type="match status" value="1"/>
</dbReference>
<dbReference type="GO" id="GO:0006897">
    <property type="term" value="P:endocytosis"/>
    <property type="evidence" value="ECO:0007669"/>
    <property type="project" value="EnsemblFungi"/>
</dbReference>
<dbReference type="GO" id="GO:0005934">
    <property type="term" value="C:cellular bud tip"/>
    <property type="evidence" value="ECO:0007669"/>
    <property type="project" value="EnsemblFungi"/>
</dbReference>
<dbReference type="GO" id="GO:0008047">
    <property type="term" value="F:enzyme activator activity"/>
    <property type="evidence" value="ECO:0007669"/>
    <property type="project" value="EnsemblFungi"/>
</dbReference>
<evidence type="ECO:0000313" key="8">
    <source>
        <dbReference type="Proteomes" id="UP000094112"/>
    </source>
</evidence>
<dbReference type="GO" id="GO:0006886">
    <property type="term" value="P:intracellular protein transport"/>
    <property type="evidence" value="ECO:0007669"/>
    <property type="project" value="EnsemblFungi"/>
</dbReference>
<dbReference type="SUPFAM" id="SSF52540">
    <property type="entry name" value="P-loop containing nucleoside triphosphate hydrolases"/>
    <property type="match status" value="1"/>
</dbReference>
<evidence type="ECO:0000256" key="5">
    <source>
        <dbReference type="PIRSR" id="PIRSR606689-2"/>
    </source>
</evidence>
<dbReference type="RefSeq" id="XP_019042042.1">
    <property type="nucleotide sequence ID" value="XM_019184484.1"/>
</dbReference>
<dbReference type="InterPro" id="IPR027417">
    <property type="entry name" value="P-loop_NTPase"/>
</dbReference>
<dbReference type="SMART" id="SM00177">
    <property type="entry name" value="ARF"/>
    <property type="match status" value="1"/>
</dbReference>
<dbReference type="GO" id="GO:0003729">
    <property type="term" value="F:mRNA binding"/>
    <property type="evidence" value="ECO:0007669"/>
    <property type="project" value="EnsemblFungi"/>
</dbReference>
<keyword evidence="5" id="KW-0479">Metal-binding</keyword>
<evidence type="ECO:0000256" key="3">
    <source>
        <dbReference type="ARBA" id="ARBA00023134"/>
    </source>
</evidence>
<keyword evidence="2 4" id="KW-0547">Nucleotide-binding</keyword>
<dbReference type="SMART" id="SM00178">
    <property type="entry name" value="SAR"/>
    <property type="match status" value="1"/>
</dbReference>
<dbReference type="GO" id="GO:0005935">
    <property type="term" value="C:cellular bud neck"/>
    <property type="evidence" value="ECO:0007669"/>
    <property type="project" value="EnsemblFungi"/>
</dbReference>
<dbReference type="OrthoDB" id="2011769at2759"/>
<dbReference type="InterPro" id="IPR005225">
    <property type="entry name" value="Small_GTP-bd"/>
</dbReference>
<dbReference type="PANTHER" id="PTHR11711">
    <property type="entry name" value="ADP RIBOSYLATION FACTOR-RELATED"/>
    <property type="match status" value="1"/>
</dbReference>
<dbReference type="InterPro" id="IPR006689">
    <property type="entry name" value="Small_GTPase_ARF/SAR"/>
</dbReference>
<dbReference type="Pfam" id="PF00025">
    <property type="entry name" value="Arf"/>
    <property type="match status" value="1"/>
</dbReference>
<feature type="binding site" evidence="5">
    <location>
        <position position="48"/>
    </location>
    <ligand>
        <name>Mg(2+)</name>
        <dbReference type="ChEBI" id="CHEBI:18420"/>
    </ligand>
</feature>
<dbReference type="SMART" id="SM00175">
    <property type="entry name" value="RAB"/>
    <property type="match status" value="1"/>
</dbReference>
<dbReference type="GO" id="GO:0051017">
    <property type="term" value="P:actin filament bundle assembly"/>
    <property type="evidence" value="ECO:0007669"/>
    <property type="project" value="EnsemblFungi"/>
</dbReference>
<feature type="binding site" evidence="4">
    <location>
        <position position="70"/>
    </location>
    <ligand>
        <name>GTP</name>
        <dbReference type="ChEBI" id="CHEBI:37565"/>
    </ligand>
</feature>
<evidence type="ECO:0000256" key="4">
    <source>
        <dbReference type="PIRSR" id="PIRSR606689-1"/>
    </source>
</evidence>
<dbReference type="Gene3D" id="3.40.50.300">
    <property type="entry name" value="P-loop containing nucleotide triphosphate hydrolases"/>
    <property type="match status" value="1"/>
</dbReference>
<dbReference type="AlphaFoldDB" id="A0A1E3PBQ9"/>
<dbReference type="GO" id="GO:0005525">
    <property type="term" value="F:GTP binding"/>
    <property type="evidence" value="ECO:0007669"/>
    <property type="project" value="UniProtKB-KW"/>
</dbReference>
<dbReference type="InterPro" id="IPR024156">
    <property type="entry name" value="Small_GTPase_ARF"/>
</dbReference>
<dbReference type="FunFam" id="3.40.50.300:FF:000412">
    <property type="entry name" value="ADP-ribosylation factor 1"/>
    <property type="match status" value="1"/>
</dbReference>
<dbReference type="NCBIfam" id="TIGR00231">
    <property type="entry name" value="small_GTP"/>
    <property type="match status" value="1"/>
</dbReference>
<dbReference type="GO" id="GO:0051666">
    <property type="term" value="P:actin cortical patch localization"/>
    <property type="evidence" value="ECO:0007669"/>
    <property type="project" value="EnsemblFungi"/>
</dbReference>